<reference evidence="3" key="1">
    <citation type="submission" date="2022-10" db="EMBL/GenBank/DDBJ databases">
        <title>Adaptive evolution leads to modifications in subtelomeric GC content in a zoonotic Cryptosporidium species.</title>
        <authorList>
            <person name="Li J."/>
            <person name="Feng Y."/>
            <person name="Xiao L."/>
        </authorList>
    </citation>
    <scope>NUCLEOTIDE SEQUENCE</scope>
    <source>
        <strain evidence="3">25894</strain>
    </source>
</reference>
<dbReference type="Gene3D" id="2.20.25.530">
    <property type="match status" value="1"/>
</dbReference>
<gene>
    <name evidence="3" type="ORF">OJ252_535</name>
</gene>
<feature type="compositionally biased region" description="Low complexity" evidence="1">
    <location>
        <begin position="285"/>
        <end position="316"/>
    </location>
</feature>
<dbReference type="InterPro" id="IPR040456">
    <property type="entry name" value="RNase_H2_suB"/>
</dbReference>
<dbReference type="PANTHER" id="PTHR13383:SF11">
    <property type="entry name" value="RIBONUCLEASE H2 SUBUNIT B"/>
    <property type="match status" value="1"/>
</dbReference>
<evidence type="ECO:0000313" key="4">
    <source>
        <dbReference type="Proteomes" id="UP001071777"/>
    </source>
</evidence>
<sequence length="324" mass="37091">MEHKHKKFVVFPDTNTNLDRSLKVVTLPHPSVNTLCEYLYDSNHGEIFEIQEMTERYDGITPSAFFGNECISKVEFCGAMAVDCFFFLLSALAFARSKQYINKKLSQVVSYYISNLKLELEQSEFSLFDQHESNIQEMFQIFISNKKLLDKVEQVCDVSRESQMSENQPSNYTLNDEKLLEYLSERVRKAAKIASERKLIFKEYYNESKVTSPLALQSSVPAQEIACDLLFACIPKILTNIIERLKRRFGELKVMNEPESVDKSSVGSDKRTKSQFIGVKKGINKRNPPIIPKPAFIKKAPSQRPSKPNNSSPNGNILSFLKKK</sequence>
<dbReference type="Gene3D" id="1.10.20.120">
    <property type="match status" value="1"/>
</dbReference>
<dbReference type="Pfam" id="PF17745">
    <property type="entry name" value="Ydr279_N"/>
    <property type="match status" value="1"/>
</dbReference>
<accession>A0ABQ8PAS2</accession>
<feature type="region of interest" description="Disordered" evidence="1">
    <location>
        <begin position="260"/>
        <end position="324"/>
    </location>
</feature>
<dbReference type="Proteomes" id="UP001071777">
    <property type="component" value="Unassembled WGS sequence"/>
</dbReference>
<name>A0ABQ8PAS2_9CRYT</name>
<comment type="caution">
    <text evidence="3">The sequence shown here is derived from an EMBL/GenBank/DDBJ whole genome shotgun (WGS) entry which is preliminary data.</text>
</comment>
<keyword evidence="4" id="KW-1185">Reference proteome</keyword>
<protein>
    <recommendedName>
        <fullName evidence="2">Rnh202 triple barrel domain-containing protein</fullName>
    </recommendedName>
</protein>
<feature type="compositionally biased region" description="Basic and acidic residues" evidence="1">
    <location>
        <begin position="260"/>
        <end position="272"/>
    </location>
</feature>
<dbReference type="InterPro" id="IPR041195">
    <property type="entry name" value="Rnh202_N"/>
</dbReference>
<dbReference type="PANTHER" id="PTHR13383">
    <property type="entry name" value="RIBONUCLEASE H2 SUBUNIT B"/>
    <property type="match status" value="1"/>
</dbReference>
<evidence type="ECO:0000313" key="3">
    <source>
        <dbReference type="EMBL" id="KAJ1614690.1"/>
    </source>
</evidence>
<evidence type="ECO:0000259" key="2">
    <source>
        <dbReference type="Pfam" id="PF17745"/>
    </source>
</evidence>
<proteinExistence type="predicted"/>
<dbReference type="EMBL" id="JAPCXB010000018">
    <property type="protein sequence ID" value="KAJ1614690.1"/>
    <property type="molecule type" value="Genomic_DNA"/>
</dbReference>
<evidence type="ECO:0000256" key="1">
    <source>
        <dbReference type="SAM" id="MobiDB-lite"/>
    </source>
</evidence>
<organism evidence="3 4">
    <name type="scientific">Cryptosporidium canis</name>
    <dbReference type="NCBI Taxonomy" id="195482"/>
    <lineage>
        <taxon>Eukaryota</taxon>
        <taxon>Sar</taxon>
        <taxon>Alveolata</taxon>
        <taxon>Apicomplexa</taxon>
        <taxon>Conoidasida</taxon>
        <taxon>Coccidia</taxon>
        <taxon>Eucoccidiorida</taxon>
        <taxon>Eimeriorina</taxon>
        <taxon>Cryptosporidiidae</taxon>
        <taxon>Cryptosporidium</taxon>
    </lineage>
</organism>
<feature type="domain" description="Rnh202 triple barrel" evidence="2">
    <location>
        <begin position="18"/>
        <end position="69"/>
    </location>
</feature>